<feature type="transmembrane region" description="Helical" evidence="4">
    <location>
        <begin position="22"/>
        <end position="48"/>
    </location>
</feature>
<evidence type="ECO:0000256" key="4">
    <source>
        <dbReference type="SAM" id="Phobius"/>
    </source>
</evidence>
<dbReference type="InterPro" id="IPR033879">
    <property type="entry name" value="UPP_Pase"/>
</dbReference>
<evidence type="ECO:0000256" key="2">
    <source>
        <dbReference type="ARBA" id="ARBA00032707"/>
    </source>
</evidence>
<dbReference type="AlphaFoldDB" id="A0A1C4DQP8"/>
<proteinExistence type="predicted"/>
<keyword evidence="4" id="KW-0812">Transmembrane</keyword>
<accession>A0A1C4DQP8</accession>
<feature type="transmembrane region" description="Helical" evidence="4">
    <location>
        <begin position="126"/>
        <end position="146"/>
    </location>
</feature>
<dbReference type="Pfam" id="PF01569">
    <property type="entry name" value="PAP2"/>
    <property type="match status" value="1"/>
</dbReference>
<dbReference type="InterPro" id="IPR036938">
    <property type="entry name" value="PAP2/HPO_sf"/>
</dbReference>
<gene>
    <name evidence="6" type="ORF">GA0061081_12111</name>
</gene>
<dbReference type="InterPro" id="IPR000326">
    <property type="entry name" value="PAP2/HPO"/>
</dbReference>
<dbReference type="EC" id="3.6.1.27" evidence="1"/>
<dbReference type="SUPFAM" id="SSF48317">
    <property type="entry name" value="Acid phosphatase/Vanadium-dependent haloperoxidase"/>
    <property type="match status" value="1"/>
</dbReference>
<feature type="transmembrane region" description="Helical" evidence="4">
    <location>
        <begin position="152"/>
        <end position="170"/>
    </location>
</feature>
<keyword evidence="7" id="KW-1185">Reference proteome</keyword>
<feature type="transmembrane region" description="Helical" evidence="4">
    <location>
        <begin position="102"/>
        <end position="119"/>
    </location>
</feature>
<name>A0A1C4DQP8_9GAMM</name>
<keyword evidence="4" id="KW-0472">Membrane</keyword>
<feature type="transmembrane region" description="Helical" evidence="4">
    <location>
        <begin position="55"/>
        <end position="73"/>
    </location>
</feature>
<dbReference type="EMBL" id="FMAQ01000021">
    <property type="protein sequence ID" value="SCC33724.1"/>
    <property type="molecule type" value="Genomic_DNA"/>
</dbReference>
<evidence type="ECO:0000256" key="3">
    <source>
        <dbReference type="ARBA" id="ARBA00047594"/>
    </source>
</evidence>
<dbReference type="OrthoDB" id="9801622at2"/>
<dbReference type="GO" id="GO:0005886">
    <property type="term" value="C:plasma membrane"/>
    <property type="evidence" value="ECO:0007669"/>
    <property type="project" value="InterPro"/>
</dbReference>
<evidence type="ECO:0000313" key="6">
    <source>
        <dbReference type="EMBL" id="SCC33724.1"/>
    </source>
</evidence>
<keyword evidence="4" id="KW-1133">Transmembrane helix</keyword>
<evidence type="ECO:0000259" key="5">
    <source>
        <dbReference type="SMART" id="SM00014"/>
    </source>
</evidence>
<evidence type="ECO:0000313" key="7">
    <source>
        <dbReference type="Proteomes" id="UP000199670"/>
    </source>
</evidence>
<dbReference type="PANTHER" id="PTHR14969">
    <property type="entry name" value="SPHINGOSINE-1-PHOSPHATE PHOSPHOHYDROLASE"/>
    <property type="match status" value="1"/>
</dbReference>
<organism evidence="6 7">
    <name type="scientific">Gilliamella bombicola</name>
    <dbReference type="NCBI Taxonomy" id="1798182"/>
    <lineage>
        <taxon>Bacteria</taxon>
        <taxon>Pseudomonadati</taxon>
        <taxon>Pseudomonadota</taxon>
        <taxon>Gammaproteobacteria</taxon>
        <taxon>Orbales</taxon>
        <taxon>Orbaceae</taxon>
        <taxon>Gilliamella</taxon>
    </lineage>
</organism>
<evidence type="ECO:0000256" key="1">
    <source>
        <dbReference type="ARBA" id="ARBA00012374"/>
    </source>
</evidence>
<protein>
    <recommendedName>
        <fullName evidence="1">undecaprenyl-diphosphate phosphatase</fullName>
        <ecNumber evidence="1">3.6.1.27</ecNumber>
    </recommendedName>
    <alternativeName>
        <fullName evidence="2">Undecaprenyl pyrophosphate phosphatase</fullName>
    </alternativeName>
</protein>
<dbReference type="STRING" id="1798182.GA0061081_12111"/>
<reference evidence="7" key="1">
    <citation type="submission" date="2016-08" db="EMBL/GenBank/DDBJ databases">
        <authorList>
            <person name="Varghese N."/>
            <person name="Submissions Spin"/>
        </authorList>
    </citation>
    <scope>NUCLEOTIDE SEQUENCE [LARGE SCALE GENOMIC DNA]</scope>
    <source>
        <strain evidence="7">R-53248</strain>
    </source>
</reference>
<dbReference type="GO" id="GO:0050380">
    <property type="term" value="F:undecaprenyl-diphosphatase activity"/>
    <property type="evidence" value="ECO:0007669"/>
    <property type="project" value="UniProtKB-EC"/>
</dbReference>
<comment type="catalytic activity">
    <reaction evidence="3">
        <text>di-trans,octa-cis-undecaprenyl diphosphate + H2O = di-trans,octa-cis-undecaprenyl phosphate + phosphate + H(+)</text>
        <dbReference type="Rhea" id="RHEA:28094"/>
        <dbReference type="ChEBI" id="CHEBI:15377"/>
        <dbReference type="ChEBI" id="CHEBI:15378"/>
        <dbReference type="ChEBI" id="CHEBI:43474"/>
        <dbReference type="ChEBI" id="CHEBI:58405"/>
        <dbReference type="ChEBI" id="CHEBI:60392"/>
        <dbReference type="EC" id="3.6.1.27"/>
    </reaction>
</comment>
<dbReference type="SMART" id="SM00014">
    <property type="entry name" value="acidPPc"/>
    <property type="match status" value="1"/>
</dbReference>
<dbReference type="PANTHER" id="PTHR14969:SF13">
    <property type="entry name" value="AT30094P"/>
    <property type="match status" value="1"/>
</dbReference>
<feature type="domain" description="Phosphatidic acid phosphatase type 2/haloperoxidase" evidence="5">
    <location>
        <begin position="55"/>
        <end position="167"/>
    </location>
</feature>
<dbReference type="RefSeq" id="WP_091350857.1">
    <property type="nucleotide sequence ID" value="NZ_FMAQ01000021.1"/>
</dbReference>
<sequence length="183" mass="21555">MWCDFNTQLFLLVNASDKASKLLIYFAIFCAKYLVYIPIIIMGIGWFIRPFYRQLILKMVISLGVALFVAFIIRHCFYSPRPFAVDVGTHNLFHDNTSSLPSQHAVFVWTIFFTVLFNYTCRFRIVLYLFALIAVLVSWSRVYLGIHWPLDIAVGFLVSIISVYLIKKFWISIIKLLNRWFCW</sequence>
<dbReference type="Proteomes" id="UP000199670">
    <property type="component" value="Unassembled WGS sequence"/>
</dbReference>
<dbReference type="Gene3D" id="1.20.144.10">
    <property type="entry name" value="Phosphatidic acid phosphatase type 2/haloperoxidase"/>
    <property type="match status" value="1"/>
</dbReference>
<dbReference type="CDD" id="cd03385">
    <property type="entry name" value="PAP2_BcrC_like"/>
    <property type="match status" value="1"/>
</dbReference>